<dbReference type="Proteomes" id="UP000078287">
    <property type="component" value="Unassembled WGS sequence"/>
</dbReference>
<dbReference type="OrthoDB" id="5625302at2"/>
<dbReference type="PANTHER" id="PTHR23310:SF62">
    <property type="entry name" value="ACYL-COA BINDING PROTEIN 1, ISOFORM A"/>
    <property type="match status" value="1"/>
</dbReference>
<dbReference type="RefSeq" id="WP_066789726.1">
    <property type="nucleotide sequence ID" value="NZ_LWQS01000071.1"/>
</dbReference>
<dbReference type="STRING" id="1707952.A6A03_03300"/>
<name>A0A178M6L4_9CHLR</name>
<keyword evidence="1" id="KW-0446">Lipid-binding</keyword>
<organism evidence="3 4">
    <name type="scientific">Chloroflexus islandicus</name>
    <dbReference type="NCBI Taxonomy" id="1707952"/>
    <lineage>
        <taxon>Bacteria</taxon>
        <taxon>Bacillati</taxon>
        <taxon>Chloroflexota</taxon>
        <taxon>Chloroflexia</taxon>
        <taxon>Chloroflexales</taxon>
        <taxon>Chloroflexineae</taxon>
        <taxon>Chloroflexaceae</taxon>
        <taxon>Chloroflexus</taxon>
    </lineage>
</organism>
<dbReference type="Gene3D" id="1.20.80.10">
    <property type="match status" value="1"/>
</dbReference>
<evidence type="ECO:0000259" key="2">
    <source>
        <dbReference type="PROSITE" id="PS51228"/>
    </source>
</evidence>
<dbReference type="InterPro" id="IPR000582">
    <property type="entry name" value="Acyl-CoA-binding_protein"/>
</dbReference>
<gene>
    <name evidence="3" type="ORF">A6A03_03300</name>
</gene>
<feature type="domain" description="ACB" evidence="2">
    <location>
        <begin position="4"/>
        <end position="88"/>
    </location>
</feature>
<dbReference type="PANTHER" id="PTHR23310">
    <property type="entry name" value="ACYL-COA-BINDING PROTEIN, ACBP"/>
    <property type="match status" value="1"/>
</dbReference>
<dbReference type="InterPro" id="IPR014352">
    <property type="entry name" value="FERM/acyl-CoA-bd_prot_sf"/>
</dbReference>
<dbReference type="SUPFAM" id="SSF47027">
    <property type="entry name" value="Acyl-CoA binding protein"/>
    <property type="match status" value="1"/>
</dbReference>
<sequence>MSDLRAAFERAAKEVQELPRRPDNETLLQLYALYKQATVGDVQGSRPGVLDMTGRLKYDAWAKLKGLSATDAMNRYIELVERLKQTIK</sequence>
<dbReference type="GO" id="GO:0006631">
    <property type="term" value="P:fatty acid metabolic process"/>
    <property type="evidence" value="ECO:0007669"/>
    <property type="project" value="TreeGrafter"/>
</dbReference>
<dbReference type="GO" id="GO:0000062">
    <property type="term" value="F:fatty-acyl-CoA binding"/>
    <property type="evidence" value="ECO:0007669"/>
    <property type="project" value="InterPro"/>
</dbReference>
<dbReference type="Pfam" id="PF00887">
    <property type="entry name" value="ACBP"/>
    <property type="match status" value="1"/>
</dbReference>
<proteinExistence type="predicted"/>
<reference evidence="3 4" key="1">
    <citation type="submission" date="2016-04" db="EMBL/GenBank/DDBJ databases">
        <title>Chloroflexus islandicus sp. nov., a thermophilic filamentous anoxygenic phototrophic bacterium from geyser Strokkur (Iceland).</title>
        <authorList>
            <person name="Gaisin V.A."/>
            <person name="Kalashnikov A.M."/>
            <person name="Sukhacheva M.V."/>
            <person name="Grouzdev D.S."/>
            <person name="Ivanov T.M."/>
            <person name="Kuznetsov B."/>
            <person name="Gorlenko V.M."/>
        </authorList>
    </citation>
    <scope>NUCLEOTIDE SEQUENCE [LARGE SCALE GENOMIC DNA]</scope>
    <source>
        <strain evidence="4">isl-2</strain>
    </source>
</reference>
<comment type="caution">
    <text evidence="3">The sequence shown here is derived from an EMBL/GenBank/DDBJ whole genome shotgun (WGS) entry which is preliminary data.</text>
</comment>
<dbReference type="AlphaFoldDB" id="A0A178M6L4"/>
<dbReference type="FunFam" id="1.20.80.10:FF:000010">
    <property type="entry name" value="Acyl-CoA-binding domain-containing protein 5"/>
    <property type="match status" value="1"/>
</dbReference>
<dbReference type="PROSITE" id="PS51228">
    <property type="entry name" value="ACB_2"/>
    <property type="match status" value="1"/>
</dbReference>
<keyword evidence="4" id="KW-1185">Reference proteome</keyword>
<dbReference type="PRINTS" id="PR00689">
    <property type="entry name" value="ACOABINDINGP"/>
</dbReference>
<dbReference type="EMBL" id="LWQS01000071">
    <property type="protein sequence ID" value="OAN44183.1"/>
    <property type="molecule type" value="Genomic_DNA"/>
</dbReference>
<evidence type="ECO:0000256" key="1">
    <source>
        <dbReference type="ARBA" id="ARBA00023121"/>
    </source>
</evidence>
<protein>
    <submittedName>
        <fullName evidence="3">Acyl-CoA-binding protein</fullName>
    </submittedName>
</protein>
<evidence type="ECO:0000313" key="3">
    <source>
        <dbReference type="EMBL" id="OAN44183.1"/>
    </source>
</evidence>
<accession>A0A178M6L4</accession>
<dbReference type="InterPro" id="IPR035984">
    <property type="entry name" value="Acyl-CoA-binding_sf"/>
</dbReference>
<evidence type="ECO:0000313" key="4">
    <source>
        <dbReference type="Proteomes" id="UP000078287"/>
    </source>
</evidence>